<dbReference type="SUPFAM" id="SSF55073">
    <property type="entry name" value="Nucleotide cyclase"/>
    <property type="match status" value="1"/>
</dbReference>
<dbReference type="EMBL" id="DSRU01000021">
    <property type="protein sequence ID" value="HFM96404.1"/>
    <property type="molecule type" value="Genomic_DNA"/>
</dbReference>
<evidence type="ECO:0000256" key="1">
    <source>
        <dbReference type="ARBA" id="ARBA00005381"/>
    </source>
</evidence>
<dbReference type="GO" id="GO:0035556">
    <property type="term" value="P:intracellular signal transduction"/>
    <property type="evidence" value="ECO:0007669"/>
    <property type="project" value="InterPro"/>
</dbReference>
<dbReference type="PROSITE" id="PS50125">
    <property type="entry name" value="GUANYLATE_CYCLASE_2"/>
    <property type="match status" value="1"/>
</dbReference>
<evidence type="ECO:0000313" key="3">
    <source>
        <dbReference type="EMBL" id="HFM96404.1"/>
    </source>
</evidence>
<dbReference type="GO" id="GO:0009190">
    <property type="term" value="P:cyclic nucleotide biosynthetic process"/>
    <property type="evidence" value="ECO:0007669"/>
    <property type="project" value="InterPro"/>
</dbReference>
<dbReference type="SMART" id="SM00044">
    <property type="entry name" value="CYCc"/>
    <property type="match status" value="1"/>
</dbReference>
<dbReference type="AlphaFoldDB" id="A0A7C3KAU1"/>
<gene>
    <name evidence="3" type="ORF">ENR64_01310</name>
</gene>
<comment type="similarity">
    <text evidence="1">Belongs to the adenylyl cyclase class-3 family.</text>
</comment>
<proteinExistence type="inferred from homology"/>
<organism evidence="3">
    <name type="scientific">Oscillatoriales cyanobacterium SpSt-418</name>
    <dbReference type="NCBI Taxonomy" id="2282169"/>
    <lineage>
        <taxon>Bacteria</taxon>
        <taxon>Bacillati</taxon>
        <taxon>Cyanobacteriota</taxon>
        <taxon>Cyanophyceae</taxon>
        <taxon>Oscillatoriophycideae</taxon>
        <taxon>Oscillatoriales</taxon>
    </lineage>
</organism>
<accession>A0A7C3KAU1</accession>
<dbReference type="PANTHER" id="PTHR43081">
    <property type="entry name" value="ADENYLATE CYCLASE, TERMINAL-DIFFERENTIATION SPECIFIC-RELATED"/>
    <property type="match status" value="1"/>
</dbReference>
<sequence>MSIKHFQTLFSGGSLDRLSKLLDERLAPGADKAQIDARIWDLFGENWAVMFTDLSGFSRCVADFGIIHFLQIIYEAQRLFSSCIDQYDGILVKMEGDSMLILFRQPVKAVQCAIAMQQAAKTYNENKLDAEKILLCVGVGYGKVLTIGDRDVFGAEVNAASKLGEDTARAWEILVTSAVADKLQDLPDIDLEKIEAIPPGATSAFKVIYQL</sequence>
<dbReference type="Pfam" id="PF00211">
    <property type="entry name" value="Guanylate_cyc"/>
    <property type="match status" value="1"/>
</dbReference>
<dbReference type="Gene3D" id="3.30.70.1230">
    <property type="entry name" value="Nucleotide cyclase"/>
    <property type="match status" value="1"/>
</dbReference>
<dbReference type="InterPro" id="IPR001054">
    <property type="entry name" value="A/G_cyclase"/>
</dbReference>
<feature type="domain" description="Guanylate cyclase" evidence="2">
    <location>
        <begin position="48"/>
        <end position="164"/>
    </location>
</feature>
<comment type="caution">
    <text evidence="3">The sequence shown here is derived from an EMBL/GenBank/DDBJ whole genome shotgun (WGS) entry which is preliminary data.</text>
</comment>
<dbReference type="PANTHER" id="PTHR43081:SF1">
    <property type="entry name" value="ADENYLATE CYCLASE, TERMINAL-DIFFERENTIATION SPECIFIC"/>
    <property type="match status" value="1"/>
</dbReference>
<dbReference type="InterPro" id="IPR050697">
    <property type="entry name" value="Adenylyl/Guanylyl_Cyclase_3/4"/>
</dbReference>
<evidence type="ECO:0000259" key="2">
    <source>
        <dbReference type="PROSITE" id="PS50125"/>
    </source>
</evidence>
<reference evidence="3" key="1">
    <citation type="journal article" date="2020" name="mSystems">
        <title>Genome- and Community-Level Interaction Insights into Carbon Utilization and Element Cycling Functions of Hydrothermarchaeota in Hydrothermal Sediment.</title>
        <authorList>
            <person name="Zhou Z."/>
            <person name="Liu Y."/>
            <person name="Xu W."/>
            <person name="Pan J."/>
            <person name="Luo Z.H."/>
            <person name="Li M."/>
        </authorList>
    </citation>
    <scope>NUCLEOTIDE SEQUENCE [LARGE SCALE GENOMIC DNA]</scope>
    <source>
        <strain evidence="3">SpSt-418</strain>
    </source>
</reference>
<dbReference type="GO" id="GO:0004016">
    <property type="term" value="F:adenylate cyclase activity"/>
    <property type="evidence" value="ECO:0007669"/>
    <property type="project" value="UniProtKB-ARBA"/>
</dbReference>
<dbReference type="CDD" id="cd07302">
    <property type="entry name" value="CHD"/>
    <property type="match status" value="1"/>
</dbReference>
<name>A0A7C3KAU1_9CYAN</name>
<protein>
    <submittedName>
        <fullName evidence="3">Adenylate/guanylate cyclase domain-containing protein</fullName>
    </submittedName>
</protein>
<dbReference type="InterPro" id="IPR029787">
    <property type="entry name" value="Nucleotide_cyclase"/>
</dbReference>